<dbReference type="InterPro" id="IPR015796">
    <property type="entry name" value="Impact_YigZ-like"/>
</dbReference>
<dbReference type="Proteomes" id="UP000288058">
    <property type="component" value="Unassembled WGS sequence"/>
</dbReference>
<dbReference type="SUPFAM" id="SSF54211">
    <property type="entry name" value="Ribosomal protein S5 domain 2-like"/>
    <property type="match status" value="1"/>
</dbReference>
<reference evidence="5" key="1">
    <citation type="journal article" date="2018" name="Front. Microbiol.">
        <title>Genome-Based Analysis Reveals the Taxonomy and Diversity of the Family Idiomarinaceae.</title>
        <authorList>
            <person name="Liu Y."/>
            <person name="Lai Q."/>
            <person name="Shao Z."/>
        </authorList>
    </citation>
    <scope>NUCLEOTIDE SEQUENCE [LARGE SCALE GENOMIC DNA]</scope>
    <source>
        <strain evidence="5">R22</strain>
    </source>
</reference>
<dbReference type="InterPro" id="IPR023582">
    <property type="entry name" value="Impact"/>
</dbReference>
<evidence type="ECO:0000313" key="5">
    <source>
        <dbReference type="Proteomes" id="UP000288058"/>
    </source>
</evidence>
<dbReference type="InterPro" id="IPR036956">
    <property type="entry name" value="Impact_N_sf"/>
</dbReference>
<feature type="domain" description="UPF0029" evidence="3">
    <location>
        <begin position="143"/>
        <end position="198"/>
    </location>
</feature>
<accession>A0A432Z0D5</accession>
<dbReference type="RefSeq" id="WP_126781558.1">
    <property type="nucleotide sequence ID" value="NZ_PIQC01000004.1"/>
</dbReference>
<dbReference type="Pfam" id="PF01205">
    <property type="entry name" value="Impact_N"/>
    <property type="match status" value="1"/>
</dbReference>
<dbReference type="InterPro" id="IPR015269">
    <property type="entry name" value="UPF0029_Impact_C"/>
</dbReference>
<evidence type="ECO:0000259" key="2">
    <source>
        <dbReference type="Pfam" id="PF01205"/>
    </source>
</evidence>
<dbReference type="EMBL" id="PIQC01000004">
    <property type="protein sequence ID" value="RUO69646.1"/>
    <property type="molecule type" value="Genomic_DNA"/>
</dbReference>
<organism evidence="4 5">
    <name type="scientific">Idiomarina ramblicola</name>
    <dbReference type="NCBI Taxonomy" id="263724"/>
    <lineage>
        <taxon>Bacteria</taxon>
        <taxon>Pseudomonadati</taxon>
        <taxon>Pseudomonadota</taxon>
        <taxon>Gammaproteobacteria</taxon>
        <taxon>Alteromonadales</taxon>
        <taxon>Idiomarinaceae</taxon>
        <taxon>Idiomarina</taxon>
    </lineage>
</organism>
<dbReference type="OrthoDB" id="9813771at2"/>
<dbReference type="GO" id="GO:0032561">
    <property type="term" value="F:guanyl ribonucleotide binding"/>
    <property type="evidence" value="ECO:0007669"/>
    <property type="project" value="UniProtKB-ARBA"/>
</dbReference>
<evidence type="ECO:0000313" key="4">
    <source>
        <dbReference type="EMBL" id="RUO69646.1"/>
    </source>
</evidence>
<dbReference type="InterPro" id="IPR001498">
    <property type="entry name" value="Impact_N"/>
</dbReference>
<feature type="domain" description="Impact N-terminal" evidence="2">
    <location>
        <begin position="20"/>
        <end position="123"/>
    </location>
</feature>
<name>A0A432Z0D5_9GAMM</name>
<protein>
    <submittedName>
        <fullName evidence="4">YigZ family protein</fullName>
    </submittedName>
</protein>
<dbReference type="Pfam" id="PF09186">
    <property type="entry name" value="DUF1949"/>
    <property type="match status" value="1"/>
</dbReference>
<dbReference type="InterPro" id="IPR035647">
    <property type="entry name" value="EFG_III/V"/>
</dbReference>
<dbReference type="GO" id="GO:0005737">
    <property type="term" value="C:cytoplasm"/>
    <property type="evidence" value="ECO:0007669"/>
    <property type="project" value="TreeGrafter"/>
</dbReference>
<evidence type="ECO:0000256" key="1">
    <source>
        <dbReference type="ARBA" id="ARBA00007665"/>
    </source>
</evidence>
<dbReference type="PANTHER" id="PTHR16301">
    <property type="entry name" value="IMPACT-RELATED"/>
    <property type="match status" value="1"/>
</dbReference>
<dbReference type="PANTHER" id="PTHR16301:SF20">
    <property type="entry name" value="IMPACT FAMILY MEMBER YIGZ"/>
    <property type="match status" value="1"/>
</dbReference>
<dbReference type="NCBIfam" id="TIGR00257">
    <property type="entry name" value="IMPACT_YIGZ"/>
    <property type="match status" value="1"/>
</dbReference>
<dbReference type="InterPro" id="IPR020568">
    <property type="entry name" value="Ribosomal_Su5_D2-typ_SF"/>
</dbReference>
<comment type="similarity">
    <text evidence="1">Belongs to the IMPACT family.</text>
</comment>
<dbReference type="PROSITE" id="PS00910">
    <property type="entry name" value="UPF0029"/>
    <property type="match status" value="1"/>
</dbReference>
<gene>
    <name evidence="4" type="ORF">CWI78_06900</name>
</gene>
<sequence>MPDQDYDIPASEAEVEIEVKNSRFIACLAHTSNAEDAATFLAAVRKRWPKASHYCSASLFSAPNNSQNMAYSDDGEPSGTAGRPMLMALQNSGVGEVTVIVVRYFGGVKLGTGGLQRAYTDTTVAGLAELKTELRVFKQAFQLNFAYTDQGEVEPLLIEAGAEVESADYEESVRLKVLLRPLEVEALQKKLQAATRGRVQLKGLD</sequence>
<dbReference type="AlphaFoldDB" id="A0A432Z0D5"/>
<keyword evidence="5" id="KW-1185">Reference proteome</keyword>
<dbReference type="GO" id="GO:0017111">
    <property type="term" value="F:ribonucleoside triphosphate phosphatase activity"/>
    <property type="evidence" value="ECO:0007669"/>
    <property type="project" value="UniProtKB-ARBA"/>
</dbReference>
<dbReference type="SUPFAM" id="SSF54980">
    <property type="entry name" value="EF-G C-terminal domain-like"/>
    <property type="match status" value="1"/>
</dbReference>
<evidence type="ECO:0000259" key="3">
    <source>
        <dbReference type="Pfam" id="PF09186"/>
    </source>
</evidence>
<proteinExistence type="inferred from homology"/>
<dbReference type="Gene3D" id="3.30.70.240">
    <property type="match status" value="1"/>
</dbReference>
<dbReference type="InterPro" id="IPR020569">
    <property type="entry name" value="UPF0029_Impact_CS"/>
</dbReference>
<dbReference type="Gene3D" id="3.30.230.30">
    <property type="entry name" value="Impact, N-terminal domain"/>
    <property type="match status" value="1"/>
</dbReference>
<dbReference type="GO" id="GO:0043168">
    <property type="term" value="F:anion binding"/>
    <property type="evidence" value="ECO:0007669"/>
    <property type="project" value="UniProtKB-ARBA"/>
</dbReference>
<dbReference type="GO" id="GO:0006446">
    <property type="term" value="P:regulation of translational initiation"/>
    <property type="evidence" value="ECO:0007669"/>
    <property type="project" value="TreeGrafter"/>
</dbReference>
<comment type="caution">
    <text evidence="4">The sequence shown here is derived from an EMBL/GenBank/DDBJ whole genome shotgun (WGS) entry which is preliminary data.</text>
</comment>